<accession>A0A6A4T2G3</accession>
<feature type="region of interest" description="Disordered" evidence="1">
    <location>
        <begin position="20"/>
        <end position="67"/>
    </location>
</feature>
<feature type="compositionally biased region" description="Basic residues" evidence="1">
    <location>
        <begin position="38"/>
        <end position="49"/>
    </location>
</feature>
<evidence type="ECO:0000313" key="3">
    <source>
        <dbReference type="Proteomes" id="UP000438429"/>
    </source>
</evidence>
<sequence length="165" mass="18528">MLITADAPRTSHHLLSVCVTRSEEEDGEESPKQERTANRGRRRGRGRRGWRGEVNVPGDGGEGKYTSVRSSADIRCSSLWVKEETLRVGKKYCYDAFTPNATRSSDPTSRPAEVTKSASDKEKTVVNWSRWKTPLERLGPNWRILIFVKENNGEATSCLIVMDAT</sequence>
<reference evidence="2 3" key="1">
    <citation type="submission" date="2019-06" db="EMBL/GenBank/DDBJ databases">
        <title>Draft genomes of female and male turbot (Scophthalmus maximus).</title>
        <authorList>
            <person name="Xu H."/>
            <person name="Xu X.-W."/>
            <person name="Shao C."/>
            <person name="Chen S."/>
        </authorList>
    </citation>
    <scope>NUCLEOTIDE SEQUENCE [LARGE SCALE GENOMIC DNA]</scope>
    <source>
        <strain evidence="2">Ysfricsl-2016a</strain>
        <tissue evidence="2">Blood</tissue>
    </source>
</reference>
<dbReference type="EMBL" id="VEVO01000005">
    <property type="protein sequence ID" value="KAF0041656.1"/>
    <property type="molecule type" value="Genomic_DNA"/>
</dbReference>
<comment type="caution">
    <text evidence="2">The sequence shown here is derived from an EMBL/GenBank/DDBJ whole genome shotgun (WGS) entry which is preliminary data.</text>
</comment>
<gene>
    <name evidence="2" type="ORF">F2P81_005188</name>
</gene>
<dbReference type="Proteomes" id="UP000438429">
    <property type="component" value="Unassembled WGS sequence"/>
</dbReference>
<feature type="compositionally biased region" description="Polar residues" evidence="1">
    <location>
        <begin position="99"/>
        <end position="108"/>
    </location>
</feature>
<name>A0A6A4T2G3_SCOMX</name>
<evidence type="ECO:0000313" key="2">
    <source>
        <dbReference type="EMBL" id="KAF0041656.1"/>
    </source>
</evidence>
<organism evidence="2 3">
    <name type="scientific">Scophthalmus maximus</name>
    <name type="common">Turbot</name>
    <name type="synonym">Psetta maxima</name>
    <dbReference type="NCBI Taxonomy" id="52904"/>
    <lineage>
        <taxon>Eukaryota</taxon>
        <taxon>Metazoa</taxon>
        <taxon>Chordata</taxon>
        <taxon>Craniata</taxon>
        <taxon>Vertebrata</taxon>
        <taxon>Euteleostomi</taxon>
        <taxon>Actinopterygii</taxon>
        <taxon>Neopterygii</taxon>
        <taxon>Teleostei</taxon>
        <taxon>Neoteleostei</taxon>
        <taxon>Acanthomorphata</taxon>
        <taxon>Carangaria</taxon>
        <taxon>Pleuronectiformes</taxon>
        <taxon>Pleuronectoidei</taxon>
        <taxon>Scophthalmidae</taxon>
        <taxon>Scophthalmus</taxon>
    </lineage>
</organism>
<feature type="region of interest" description="Disordered" evidence="1">
    <location>
        <begin position="99"/>
        <end position="121"/>
    </location>
</feature>
<proteinExistence type="predicted"/>
<dbReference type="AlphaFoldDB" id="A0A6A4T2G3"/>
<evidence type="ECO:0000256" key="1">
    <source>
        <dbReference type="SAM" id="MobiDB-lite"/>
    </source>
</evidence>
<protein>
    <submittedName>
        <fullName evidence="2">Uncharacterized protein</fullName>
    </submittedName>
</protein>